<dbReference type="Gene3D" id="6.10.140.530">
    <property type="match status" value="4"/>
</dbReference>
<dbReference type="RefSeq" id="WP_163789307.1">
    <property type="nucleotide sequence ID" value="NZ_AP022587.1"/>
</dbReference>
<dbReference type="Pfam" id="PF03457">
    <property type="entry name" value="HA"/>
    <property type="match status" value="4"/>
</dbReference>
<dbReference type="PANTHER" id="PTHR33418">
    <property type="entry name" value="HELICASE-ASSOCIATED"/>
    <property type="match status" value="1"/>
</dbReference>
<dbReference type="KEGG" id="msto:MSTO_15090"/>
<dbReference type="InterPro" id="IPR005114">
    <property type="entry name" value="Helicase_assoc"/>
</dbReference>
<name>A0A7I7Q4N1_9MYCO</name>
<feature type="domain" description="Helicase-associated" evidence="1">
    <location>
        <begin position="154"/>
        <end position="214"/>
    </location>
</feature>
<keyword evidence="3" id="KW-1185">Reference proteome</keyword>
<gene>
    <name evidence="2" type="ORF">MSTO_15090</name>
</gene>
<accession>A0A7I7Q4N1</accession>
<feature type="domain" description="Helicase-associated" evidence="1">
    <location>
        <begin position="223"/>
        <end position="284"/>
    </location>
</feature>
<feature type="domain" description="Helicase-associated" evidence="1">
    <location>
        <begin position="16"/>
        <end position="76"/>
    </location>
</feature>
<dbReference type="EMBL" id="AP022587">
    <property type="protein sequence ID" value="BBY21304.1"/>
    <property type="molecule type" value="Genomic_DNA"/>
</dbReference>
<evidence type="ECO:0000313" key="3">
    <source>
        <dbReference type="Proteomes" id="UP000467130"/>
    </source>
</evidence>
<feature type="domain" description="Helicase-associated" evidence="1">
    <location>
        <begin position="86"/>
        <end position="146"/>
    </location>
</feature>
<dbReference type="PANTHER" id="PTHR33418:SF1">
    <property type="entry name" value="HELICASE-ASSOCIATED DOMAIN-CONTAINING PROTEIN"/>
    <property type="match status" value="1"/>
</dbReference>
<dbReference type="AlphaFoldDB" id="A0A7I7Q4N1"/>
<proteinExistence type="predicted"/>
<reference evidence="2 3" key="1">
    <citation type="journal article" date="2019" name="Emerg. Microbes Infect.">
        <title>Comprehensive subspecies identification of 175 nontuberculous mycobacteria species based on 7547 genomic profiles.</title>
        <authorList>
            <person name="Matsumoto Y."/>
            <person name="Kinjo T."/>
            <person name="Motooka D."/>
            <person name="Nabeya D."/>
            <person name="Jung N."/>
            <person name="Uechi K."/>
            <person name="Horii T."/>
            <person name="Iida T."/>
            <person name="Fujita J."/>
            <person name="Nakamura S."/>
        </authorList>
    </citation>
    <scope>NUCLEOTIDE SEQUENCE [LARGE SCALE GENOMIC DNA]</scope>
    <source>
        <strain evidence="2 3">JCM 17783</strain>
    </source>
</reference>
<organism evidence="2 3">
    <name type="scientific">Mycobacterium stomatepiae</name>
    <dbReference type="NCBI Taxonomy" id="470076"/>
    <lineage>
        <taxon>Bacteria</taxon>
        <taxon>Bacillati</taxon>
        <taxon>Actinomycetota</taxon>
        <taxon>Actinomycetes</taxon>
        <taxon>Mycobacteriales</taxon>
        <taxon>Mycobacteriaceae</taxon>
        <taxon>Mycobacterium</taxon>
        <taxon>Mycobacterium simiae complex</taxon>
    </lineage>
</organism>
<protein>
    <recommendedName>
        <fullName evidence="1">Helicase-associated domain-containing protein</fullName>
    </recommendedName>
</protein>
<dbReference type="Proteomes" id="UP000467130">
    <property type="component" value="Chromosome"/>
</dbReference>
<evidence type="ECO:0000313" key="2">
    <source>
        <dbReference type="EMBL" id="BBY21304.1"/>
    </source>
</evidence>
<sequence length="291" mass="34024">MRRLEAVKGWRWNPKTDQWERGFSELLKFVAEHGHALVPVAYKVGSYRLGGWVMTQRAAFVDGTIAPERKRRLEDVPGWTWKPHIDSWERAFRLLEQYAEATGNTRVPDSYTVEDFRLGAWVGIQRGAHRKGNLSAERVRRLESLPGWVWDHRAASWEEGMEKLIDFVRNEGHCLVPQRIPFMGYPLGTWFARQRRDYARGSLDVKRQLRLEDVPGWTWNPHADSWERAFQLVEKYAHEHGHTRVPGAYSVKDLRLGSWVGIQRAAHRNGTLAADRERRLRQLPGWVWQAT</sequence>
<evidence type="ECO:0000259" key="1">
    <source>
        <dbReference type="Pfam" id="PF03457"/>
    </source>
</evidence>